<reference evidence="1" key="1">
    <citation type="submission" date="2020-06" db="EMBL/GenBank/DDBJ databases">
        <title>WGS assembly of Ceratodon purpureus strain R40.</title>
        <authorList>
            <person name="Carey S.B."/>
            <person name="Jenkins J."/>
            <person name="Shu S."/>
            <person name="Lovell J.T."/>
            <person name="Sreedasyam A."/>
            <person name="Maumus F."/>
            <person name="Tiley G.P."/>
            <person name="Fernandez-Pozo N."/>
            <person name="Barry K."/>
            <person name="Chen C."/>
            <person name="Wang M."/>
            <person name="Lipzen A."/>
            <person name="Daum C."/>
            <person name="Saski C.A."/>
            <person name="Payton A.C."/>
            <person name="Mcbreen J.C."/>
            <person name="Conrad R.E."/>
            <person name="Kollar L.M."/>
            <person name="Olsson S."/>
            <person name="Huttunen S."/>
            <person name="Landis J.B."/>
            <person name="Wickett N.J."/>
            <person name="Johnson M.G."/>
            <person name="Rensing S.A."/>
            <person name="Grimwood J."/>
            <person name="Schmutz J."/>
            <person name="Mcdaniel S.F."/>
        </authorList>
    </citation>
    <scope>NUCLEOTIDE SEQUENCE</scope>
    <source>
        <strain evidence="1">R40</strain>
    </source>
</reference>
<evidence type="ECO:0000313" key="1">
    <source>
        <dbReference type="EMBL" id="KAG0573967.1"/>
    </source>
</evidence>
<dbReference type="AlphaFoldDB" id="A0A8T0HT42"/>
<dbReference type="Proteomes" id="UP000822688">
    <property type="component" value="Chromosome V"/>
</dbReference>
<name>A0A8T0HT42_CERPU</name>
<protein>
    <submittedName>
        <fullName evidence="1">Uncharacterized protein</fullName>
    </submittedName>
</protein>
<sequence>MSAHTICALVQVRWRCCGFSTFSPAPSSYGGGGSGCLWAASSSCKQNWRRYSPPAVAYSSSATDKVRKLTWSCYNSGRNLFVVALVAESCTLVLYFEIFCRLGQAGEFLQRSRQSQTPLDPSSGDSITVCRVWCKRGRLRCTAWRKYSRFRCNRLVFPADSSGAVVTDVGTRSFGRILFSSRTAHAVKLA</sequence>
<organism evidence="1 2">
    <name type="scientific">Ceratodon purpureus</name>
    <name type="common">Fire moss</name>
    <name type="synonym">Dicranum purpureum</name>
    <dbReference type="NCBI Taxonomy" id="3225"/>
    <lineage>
        <taxon>Eukaryota</taxon>
        <taxon>Viridiplantae</taxon>
        <taxon>Streptophyta</taxon>
        <taxon>Embryophyta</taxon>
        <taxon>Bryophyta</taxon>
        <taxon>Bryophytina</taxon>
        <taxon>Bryopsida</taxon>
        <taxon>Dicranidae</taxon>
        <taxon>Pseudoditrichales</taxon>
        <taxon>Ditrichaceae</taxon>
        <taxon>Ceratodon</taxon>
    </lineage>
</organism>
<comment type="caution">
    <text evidence="1">The sequence shown here is derived from an EMBL/GenBank/DDBJ whole genome shotgun (WGS) entry which is preliminary data.</text>
</comment>
<dbReference type="EMBL" id="CM026426">
    <property type="protein sequence ID" value="KAG0573967.1"/>
    <property type="molecule type" value="Genomic_DNA"/>
</dbReference>
<accession>A0A8T0HT42</accession>
<keyword evidence="2" id="KW-1185">Reference proteome</keyword>
<evidence type="ECO:0000313" key="2">
    <source>
        <dbReference type="Proteomes" id="UP000822688"/>
    </source>
</evidence>
<gene>
    <name evidence="1" type="ORF">KC19_VG225900</name>
</gene>
<proteinExistence type="predicted"/>